<comment type="caution">
    <text evidence="1">The sequence shown here is derived from an EMBL/GenBank/DDBJ whole genome shotgun (WGS) entry which is preliminary data.</text>
</comment>
<reference evidence="1" key="1">
    <citation type="journal article" date="2022" name="bioRxiv">
        <title>Population genetic analysis of Ophidiomyces ophidiicola, the causative agent of snake fungal disease, indicates recent introductions to the USA.</title>
        <authorList>
            <person name="Ladner J.T."/>
            <person name="Palmer J.M."/>
            <person name="Ettinger C.L."/>
            <person name="Stajich J.E."/>
            <person name="Farrell T.M."/>
            <person name="Glorioso B.M."/>
            <person name="Lawson B."/>
            <person name="Price S.J."/>
            <person name="Stengle A.G."/>
            <person name="Grear D.A."/>
            <person name="Lorch J.M."/>
        </authorList>
    </citation>
    <scope>NUCLEOTIDE SEQUENCE</scope>
    <source>
        <strain evidence="1">NWHC 24266-5</strain>
    </source>
</reference>
<dbReference type="EMBL" id="JALBCA010000052">
    <property type="protein sequence ID" value="KAI2386029.1"/>
    <property type="molecule type" value="Genomic_DNA"/>
</dbReference>
<protein>
    <submittedName>
        <fullName evidence="1">Uncharacterized protein</fullName>
    </submittedName>
</protein>
<name>A0ACB8UVF9_9EURO</name>
<gene>
    <name evidence="1" type="ORF">LOY88_003793</name>
</gene>
<proteinExistence type="predicted"/>
<sequence>MEQHPLETPSQSAIRHDSPAGSLNQTPFPTAMSPPMNRRNTPGSLQPSPRMPHAESIRRSRSVASMSPALSLPSQMRHGELLQSIESRPPPSRDFEEPTIDDAYINFIFYCNPDIPTTKNTAELRRIFRSPPRSDGKTFNIYDLWMLIQKFNRKELRTWSQLALELGVEPPSAEKKQSTQKVQQYAVRLKRWMRAMHVDAFFDYCLGIQHPYYCNTRALPNQGGDTKDEVPREEDPALRALFPEWKPRKGRKRVPDESKDTNGDNTNSTYAPWSAIPGDYDNDNWTTHSLFNSSIKPEHQRHTAVQGLNQMENSTKRSSLVQYPLSAVTPRSKTQDFFGREPRSAISPSSAERMHYKRRRIDATSSFWAHYPNAASDTTSSRPPDEHVAGPDAALVMGETNEPSHSHITPDSSTLHKGDLNKNDSLTSQGAETPNRSNSSATRPTKLQLQVPQGPQLAAPQLLINGEFRPSSASVEGSSLQDNSQYLGHDTAEESISSRQRSPLRYVLSINNIIRKFSIELQRGTIVAPSPLSEEKINIIAELVVEQLMSECAPDSSPLSVAHYCAVSLGIGNEFGLGGKRIGHITTEISPEDRTTMKARDVEANIPTPSTSLDSNPHGPPRVECVVNYNMALTTSVTTSTTMHISLPPFAINENEKPTSFRHQDSTDTITDQLQMRLDNSDDELTIEPCMDWRQRYLNLKRQIQEKDVALRQYKKKILEVVMDGV</sequence>
<organism evidence="1">
    <name type="scientific">Ophidiomyces ophidiicola</name>
    <dbReference type="NCBI Taxonomy" id="1387563"/>
    <lineage>
        <taxon>Eukaryota</taxon>
        <taxon>Fungi</taxon>
        <taxon>Dikarya</taxon>
        <taxon>Ascomycota</taxon>
        <taxon>Pezizomycotina</taxon>
        <taxon>Eurotiomycetes</taxon>
        <taxon>Eurotiomycetidae</taxon>
        <taxon>Onygenales</taxon>
        <taxon>Onygenaceae</taxon>
        <taxon>Ophidiomyces</taxon>
    </lineage>
</organism>
<accession>A0ACB8UVF9</accession>
<evidence type="ECO:0000313" key="1">
    <source>
        <dbReference type="EMBL" id="KAI2386029.1"/>
    </source>
</evidence>